<dbReference type="OrthoDB" id="5501831at2"/>
<feature type="transmembrane region" description="Helical" evidence="1">
    <location>
        <begin position="12"/>
        <end position="36"/>
    </location>
</feature>
<sequence length="419" mass="43472">MEREKDTFDVVVVGGGLAGLVAAVTAVNAGSSVALLDARSFGGRGRSVNRDGFILNEGGHALYRCGGGWDVLTSLGVQPHGVTPNAGSYRVLWHGEVAPLPTTAKGILTTRLLGVRSKAKFAGWFNDMAGTAHKAGDVSLDQWMDDQGTRPDLRTMLTALGRLVTYGARPGDMPASAVLGQFALGGGVAYLHGGWQSIVDDLTDRARAAGVALFDHTTATGLTHDRDGWTVATPDHTIAGGSVVLASGGPHVAVNLLGDDPADWVERAGPALRASCLDVGGTRGDLDFLQGTDTPMYLSQHAPTSHTAPDGQWLYSVMRYLAPDDDSSADENRAALERHAAIAGLPTGDDRTLERFLAACTVTWGSPQVGVARPTGMELADRGLFAAGDWIGKPLLADASLVSGATAGAAAAKRAMVTV</sequence>
<dbReference type="PRINTS" id="PR00411">
    <property type="entry name" value="PNDRDTASEI"/>
</dbReference>
<dbReference type="PANTHER" id="PTHR43734:SF1">
    <property type="entry name" value="PHYTOENE DESATURASE"/>
    <property type="match status" value="1"/>
</dbReference>
<dbReference type="InterPro" id="IPR036188">
    <property type="entry name" value="FAD/NAD-bd_sf"/>
</dbReference>
<name>A0A4R7HXI0_9ACTN</name>
<dbReference type="Gene3D" id="3.50.50.60">
    <property type="entry name" value="FAD/NAD(P)-binding domain"/>
    <property type="match status" value="2"/>
</dbReference>
<dbReference type="PANTHER" id="PTHR43734">
    <property type="entry name" value="PHYTOENE DESATURASE"/>
    <property type="match status" value="1"/>
</dbReference>
<keyword evidence="1" id="KW-1133">Transmembrane helix</keyword>
<dbReference type="EMBL" id="SOAU01000001">
    <property type="protein sequence ID" value="TDT15765.1"/>
    <property type="molecule type" value="Genomic_DNA"/>
</dbReference>
<keyword evidence="1" id="KW-0812">Transmembrane</keyword>
<comment type="caution">
    <text evidence="3">The sequence shown here is derived from an EMBL/GenBank/DDBJ whole genome shotgun (WGS) entry which is preliminary data.</text>
</comment>
<evidence type="ECO:0000259" key="2">
    <source>
        <dbReference type="Pfam" id="PF01593"/>
    </source>
</evidence>
<evidence type="ECO:0000313" key="4">
    <source>
        <dbReference type="Proteomes" id="UP000294558"/>
    </source>
</evidence>
<accession>A0A4R7HXI0</accession>
<dbReference type="Pfam" id="PF01593">
    <property type="entry name" value="Amino_oxidase"/>
    <property type="match status" value="1"/>
</dbReference>
<dbReference type="InterPro" id="IPR002937">
    <property type="entry name" value="Amino_oxidase"/>
</dbReference>
<protein>
    <submittedName>
        <fullName evidence="3">Phytoene dehydrogenase-like protein</fullName>
    </submittedName>
</protein>
<dbReference type="Proteomes" id="UP000294558">
    <property type="component" value="Unassembled WGS sequence"/>
</dbReference>
<dbReference type="Gene3D" id="3.90.660.20">
    <property type="entry name" value="Protoporphyrinogen oxidase, mitochondrial, domain 2"/>
    <property type="match status" value="1"/>
</dbReference>
<evidence type="ECO:0000313" key="3">
    <source>
        <dbReference type="EMBL" id="TDT15765.1"/>
    </source>
</evidence>
<dbReference type="AlphaFoldDB" id="A0A4R7HXI0"/>
<dbReference type="SUPFAM" id="SSF51905">
    <property type="entry name" value="FAD/NAD(P)-binding domain"/>
    <property type="match status" value="1"/>
</dbReference>
<dbReference type="RefSeq" id="WP_133868193.1">
    <property type="nucleotide sequence ID" value="NZ_SOAU01000001.1"/>
</dbReference>
<feature type="domain" description="Amine oxidase" evidence="2">
    <location>
        <begin position="17"/>
        <end position="257"/>
    </location>
</feature>
<organism evidence="3 4">
    <name type="scientific">Ilumatobacter fluminis</name>
    <dbReference type="NCBI Taxonomy" id="467091"/>
    <lineage>
        <taxon>Bacteria</taxon>
        <taxon>Bacillati</taxon>
        <taxon>Actinomycetota</taxon>
        <taxon>Acidimicrobiia</taxon>
        <taxon>Acidimicrobiales</taxon>
        <taxon>Ilumatobacteraceae</taxon>
        <taxon>Ilumatobacter</taxon>
    </lineage>
</organism>
<keyword evidence="4" id="KW-1185">Reference proteome</keyword>
<reference evidence="3 4" key="1">
    <citation type="submission" date="2019-03" db="EMBL/GenBank/DDBJ databases">
        <title>Sequencing the genomes of 1000 actinobacteria strains.</title>
        <authorList>
            <person name="Klenk H.-P."/>
        </authorList>
    </citation>
    <scope>NUCLEOTIDE SEQUENCE [LARGE SCALE GENOMIC DNA]</scope>
    <source>
        <strain evidence="3 4">DSM 18936</strain>
    </source>
</reference>
<proteinExistence type="predicted"/>
<keyword evidence="1" id="KW-0472">Membrane</keyword>
<dbReference type="GO" id="GO:0016491">
    <property type="term" value="F:oxidoreductase activity"/>
    <property type="evidence" value="ECO:0007669"/>
    <property type="project" value="InterPro"/>
</dbReference>
<gene>
    <name evidence="3" type="ORF">BDK89_1343</name>
</gene>
<evidence type="ECO:0000256" key="1">
    <source>
        <dbReference type="SAM" id="Phobius"/>
    </source>
</evidence>
<dbReference type="Gene3D" id="1.10.3110.10">
    <property type="entry name" value="protoporphyrinogen ix oxidase, domain 3"/>
    <property type="match status" value="1"/>
</dbReference>